<sequence length="103" mass="11582">MQENDSTSSGIDLMTWLNFEAAVTRNPRVAQSLRDSAAEIGHLRTQLKAAGINNYNELTSALRDMTRTAEVVLTTPHLQIEQRENARADMAESVRYCKKLMQS</sequence>
<organism evidence="1">
    <name type="scientific">uncultured Caudovirales phage</name>
    <dbReference type="NCBI Taxonomy" id="2100421"/>
    <lineage>
        <taxon>Viruses</taxon>
        <taxon>Duplodnaviria</taxon>
        <taxon>Heunggongvirae</taxon>
        <taxon>Uroviricota</taxon>
        <taxon>Caudoviricetes</taxon>
        <taxon>Peduoviridae</taxon>
        <taxon>Maltschvirus</taxon>
        <taxon>Maltschvirus maltsch</taxon>
    </lineage>
</organism>
<proteinExistence type="predicted"/>
<dbReference type="EMBL" id="LR797126">
    <property type="protein sequence ID" value="CAB4188607.1"/>
    <property type="molecule type" value="Genomic_DNA"/>
</dbReference>
<dbReference type="EMBL" id="LR796505">
    <property type="protein sequence ID" value="CAB4148377.1"/>
    <property type="molecule type" value="Genomic_DNA"/>
</dbReference>
<evidence type="ECO:0000313" key="1">
    <source>
        <dbReference type="EMBL" id="CAB4148377.1"/>
    </source>
</evidence>
<protein>
    <submittedName>
        <fullName evidence="1">Uncharacterized protein</fullName>
    </submittedName>
</protein>
<evidence type="ECO:0000313" key="2">
    <source>
        <dbReference type="EMBL" id="CAB4188607.1"/>
    </source>
</evidence>
<reference evidence="1" key="1">
    <citation type="submission" date="2020-04" db="EMBL/GenBank/DDBJ databases">
        <authorList>
            <person name="Chiriac C."/>
            <person name="Salcher M."/>
            <person name="Ghai R."/>
            <person name="Kavagutti S V."/>
        </authorList>
    </citation>
    <scope>NUCLEOTIDE SEQUENCE</scope>
</reference>
<gene>
    <name evidence="2" type="ORF">UFOVP1179_50</name>
    <name evidence="1" type="ORF">UFOVP524_2</name>
</gene>
<name>A0A6J5MRG6_9CAUD</name>
<accession>A0A6J5MRG6</accession>